<protein>
    <submittedName>
        <fullName evidence="2">Diphthine--ammonia ligase</fullName>
        <ecNumber evidence="2">6.3.1.14</ecNumber>
    </submittedName>
</protein>
<evidence type="ECO:0000259" key="1">
    <source>
        <dbReference type="Pfam" id="PF01902"/>
    </source>
</evidence>
<proteinExistence type="predicted"/>
<dbReference type="InterPro" id="IPR014729">
    <property type="entry name" value="Rossmann-like_a/b/a_fold"/>
</dbReference>
<name>A0A934WV47_9BACT</name>
<dbReference type="NCBIfam" id="TIGR00290">
    <property type="entry name" value="MJ0570_dom"/>
    <property type="match status" value="1"/>
</dbReference>
<dbReference type="AlphaFoldDB" id="A0A934WV47"/>
<dbReference type="Gene3D" id="3.90.1490.10">
    <property type="entry name" value="putative n-type atp pyrophosphatase, domain 2"/>
    <property type="match status" value="1"/>
</dbReference>
<dbReference type="Pfam" id="PF01902">
    <property type="entry name" value="Diphthami_syn_2"/>
    <property type="match status" value="1"/>
</dbReference>
<dbReference type="EC" id="6.3.1.14" evidence="2"/>
<dbReference type="Gene3D" id="3.40.50.620">
    <property type="entry name" value="HUPs"/>
    <property type="match status" value="1"/>
</dbReference>
<feature type="domain" description="Diphthamide synthase" evidence="1">
    <location>
        <begin position="5"/>
        <end position="220"/>
    </location>
</feature>
<accession>A0A934WV47</accession>
<dbReference type="Proteomes" id="UP000611723">
    <property type="component" value="Unassembled WGS sequence"/>
</dbReference>
<gene>
    <name evidence="2" type="ORF">JKA74_01020</name>
</gene>
<comment type="caution">
    <text evidence="2">The sequence shown here is derived from an EMBL/GenBank/DDBJ whole genome shotgun (WGS) entry which is preliminary data.</text>
</comment>
<dbReference type="SUPFAM" id="SSF52402">
    <property type="entry name" value="Adenine nucleotide alpha hydrolases-like"/>
    <property type="match status" value="1"/>
</dbReference>
<keyword evidence="2" id="KW-0436">Ligase</keyword>
<dbReference type="RefSeq" id="WP_201429288.1">
    <property type="nucleotide sequence ID" value="NZ_JAEQBW010000001.1"/>
</dbReference>
<organism evidence="2 3">
    <name type="scientific">Marivirga aurantiaca</name>
    <dbReference type="NCBI Taxonomy" id="2802615"/>
    <lineage>
        <taxon>Bacteria</taxon>
        <taxon>Pseudomonadati</taxon>
        <taxon>Bacteroidota</taxon>
        <taxon>Cytophagia</taxon>
        <taxon>Cytophagales</taxon>
        <taxon>Marivirgaceae</taxon>
        <taxon>Marivirga</taxon>
    </lineage>
</organism>
<sequence length="237" mass="27258">MSKNKIAISWSGGKDAMMALHLLKQSGKYEIDHLHTVIGEETQRVGMHGIHRELMEAQAESLEIPIVFSVLPVDQSHSSYEDLMRKYCESCILKGIKAIAFGDIFLEDLKEYRENQLADTGLAAIFPLWKNNTRQQIENFIQLGYKTKICAGDAQYFIKDQVGKTLNQELLDNLPPEVDPCGENGEFHTFVYDGPLFQKPVNVVLHEVASHFYEFKVEVEDKLEERKKEFYFADFYL</sequence>
<keyword evidence="3" id="KW-1185">Reference proteome</keyword>
<dbReference type="EMBL" id="JAEQBW010000001">
    <property type="protein sequence ID" value="MBK6263598.1"/>
    <property type="molecule type" value="Genomic_DNA"/>
</dbReference>
<evidence type="ECO:0000313" key="2">
    <source>
        <dbReference type="EMBL" id="MBK6263598.1"/>
    </source>
</evidence>
<dbReference type="GO" id="GO:0017178">
    <property type="term" value="F:diphthine-ammonia ligase activity"/>
    <property type="evidence" value="ECO:0007669"/>
    <property type="project" value="UniProtKB-EC"/>
</dbReference>
<dbReference type="InterPro" id="IPR002761">
    <property type="entry name" value="Diphthami_syn_dom"/>
</dbReference>
<evidence type="ECO:0000313" key="3">
    <source>
        <dbReference type="Proteomes" id="UP000611723"/>
    </source>
</evidence>
<reference evidence="2" key="1">
    <citation type="submission" date="2021-01" db="EMBL/GenBank/DDBJ databases">
        <title>Marivirga aurantiaca sp. nov., isolated from intertidal surface sediments.</title>
        <authorList>
            <person name="Zhang M."/>
        </authorList>
    </citation>
    <scope>NUCLEOTIDE SEQUENCE</scope>
    <source>
        <strain evidence="2">S37H4</strain>
    </source>
</reference>